<protein>
    <recommendedName>
        <fullName evidence="11">Pyridoxamine 5'-phosphate oxidase</fullName>
    </recommendedName>
</protein>
<keyword evidence="3" id="KW-0285">Flavoprotein</keyword>
<comment type="cofactor">
    <cofactor evidence="1">
        <name>FMN</name>
        <dbReference type="ChEBI" id="CHEBI:58210"/>
    </cofactor>
</comment>
<keyword evidence="5" id="KW-0560">Oxidoreductase</keyword>
<feature type="domain" description="Pyridoxamine 5'-phosphate oxidase N-terminal" evidence="7">
    <location>
        <begin position="154"/>
        <end position="276"/>
    </location>
</feature>
<dbReference type="NCBIfam" id="NF004231">
    <property type="entry name" value="PRK05679.1"/>
    <property type="match status" value="1"/>
</dbReference>
<comment type="similarity">
    <text evidence="2">Belongs to the pyridoxamine 5'-phosphate oxidase family.</text>
</comment>
<organism evidence="9 10">
    <name type="scientific">Kitasatospora phosalacinea</name>
    <dbReference type="NCBI Taxonomy" id="2065"/>
    <lineage>
        <taxon>Bacteria</taxon>
        <taxon>Bacillati</taxon>
        <taxon>Actinomycetota</taxon>
        <taxon>Actinomycetes</taxon>
        <taxon>Kitasatosporales</taxon>
        <taxon>Streptomycetaceae</taxon>
        <taxon>Kitasatospora</taxon>
    </lineage>
</organism>
<accession>A0A9W6V2U1</accession>
<comment type="caution">
    <text evidence="9">The sequence shown here is derived from an EMBL/GenBank/DDBJ whole genome shotgun (WGS) entry which is preliminary data.</text>
</comment>
<evidence type="ECO:0000259" key="7">
    <source>
        <dbReference type="Pfam" id="PF01243"/>
    </source>
</evidence>
<evidence type="ECO:0000256" key="5">
    <source>
        <dbReference type="ARBA" id="ARBA00023002"/>
    </source>
</evidence>
<feature type="domain" description="Pyridoxine 5'-phosphate oxidase dimerisation C-terminal" evidence="8">
    <location>
        <begin position="293"/>
        <end position="333"/>
    </location>
</feature>
<dbReference type="EMBL" id="BSSA01000008">
    <property type="protein sequence ID" value="GLW70577.1"/>
    <property type="molecule type" value="Genomic_DNA"/>
</dbReference>
<feature type="region of interest" description="Disordered" evidence="6">
    <location>
        <begin position="60"/>
        <end position="85"/>
    </location>
</feature>
<dbReference type="GO" id="GO:0004733">
    <property type="term" value="F:pyridoxamine phosphate oxidase activity"/>
    <property type="evidence" value="ECO:0007669"/>
    <property type="project" value="InterPro"/>
</dbReference>
<dbReference type="PANTHER" id="PTHR10851">
    <property type="entry name" value="PYRIDOXINE-5-PHOSPHATE OXIDASE"/>
    <property type="match status" value="1"/>
</dbReference>
<evidence type="ECO:0000256" key="2">
    <source>
        <dbReference type="ARBA" id="ARBA00007301"/>
    </source>
</evidence>
<reference evidence="9" key="1">
    <citation type="submission" date="2023-02" db="EMBL/GenBank/DDBJ databases">
        <title>Kitasatospora phosalacinea NBRC 14627.</title>
        <authorList>
            <person name="Ichikawa N."/>
            <person name="Sato H."/>
            <person name="Tonouchi N."/>
        </authorList>
    </citation>
    <scope>NUCLEOTIDE SEQUENCE</scope>
    <source>
        <strain evidence="9">NBRC 14627</strain>
    </source>
</reference>
<dbReference type="GO" id="GO:0008615">
    <property type="term" value="P:pyridoxine biosynthetic process"/>
    <property type="evidence" value="ECO:0007669"/>
    <property type="project" value="InterPro"/>
</dbReference>
<dbReference type="Pfam" id="PF01243">
    <property type="entry name" value="PNPOx_N"/>
    <property type="match status" value="1"/>
</dbReference>
<dbReference type="GO" id="GO:0010181">
    <property type="term" value="F:FMN binding"/>
    <property type="evidence" value="ECO:0007669"/>
    <property type="project" value="InterPro"/>
</dbReference>
<dbReference type="PANTHER" id="PTHR10851:SF0">
    <property type="entry name" value="PYRIDOXINE-5'-PHOSPHATE OXIDASE"/>
    <property type="match status" value="1"/>
</dbReference>
<dbReference type="Pfam" id="PF10590">
    <property type="entry name" value="PNP_phzG_C"/>
    <property type="match status" value="1"/>
</dbReference>
<evidence type="ECO:0000256" key="4">
    <source>
        <dbReference type="ARBA" id="ARBA00022643"/>
    </source>
</evidence>
<dbReference type="Proteomes" id="UP001165041">
    <property type="component" value="Unassembled WGS sequence"/>
</dbReference>
<evidence type="ECO:0000256" key="1">
    <source>
        <dbReference type="ARBA" id="ARBA00001917"/>
    </source>
</evidence>
<gene>
    <name evidence="9" type="ORF">Kpho02_28760</name>
</gene>
<dbReference type="InterPro" id="IPR011576">
    <property type="entry name" value="Pyridox_Oxase_N"/>
</dbReference>
<dbReference type="SUPFAM" id="SSF50475">
    <property type="entry name" value="FMN-binding split barrel"/>
    <property type="match status" value="1"/>
</dbReference>
<evidence type="ECO:0000313" key="10">
    <source>
        <dbReference type="Proteomes" id="UP001165041"/>
    </source>
</evidence>
<dbReference type="InterPro" id="IPR019576">
    <property type="entry name" value="Pyridoxamine_oxidase_dimer_C"/>
</dbReference>
<dbReference type="InterPro" id="IPR000659">
    <property type="entry name" value="Pyridox_Oxase"/>
</dbReference>
<sequence length="333" mass="36590">MTYGIVWEPRALAVAQKYAAEDRDRIQQVFRAVDLLADNPRPTGALTVGGSGIYRIQAASTVSSTRSTTERSPSRSSTSAGTVDGGRAVGVRRRIVGARRSRATGRGRGVVVEDIGTTDVRQYLRGLAVFAGELPDFDPDAAPERPEVLFLDWLTGAVEAGVREPHAMTLSTVGADGTPSARVLLLKNVDRRGWQFAAGAASPKGRDLAVNPVAALSFHWPEQARQVRVTGPVAPESPEDSAADFLARSPGSRAEALVGHQSRPLPDVRELERATELALERVEREPGLVVPEWTLYTVRAERVEFWQADKQRRHIRLCYERRGEEWTRGRLWP</sequence>
<evidence type="ECO:0008006" key="11">
    <source>
        <dbReference type="Google" id="ProtNLM"/>
    </source>
</evidence>
<evidence type="ECO:0000256" key="6">
    <source>
        <dbReference type="SAM" id="MobiDB-lite"/>
    </source>
</evidence>
<evidence type="ECO:0000313" key="9">
    <source>
        <dbReference type="EMBL" id="GLW70577.1"/>
    </source>
</evidence>
<dbReference type="Gene3D" id="2.30.110.10">
    <property type="entry name" value="Electron Transport, Fmn-binding Protein, Chain A"/>
    <property type="match status" value="1"/>
</dbReference>
<dbReference type="AlphaFoldDB" id="A0A9W6V2U1"/>
<evidence type="ECO:0000259" key="8">
    <source>
        <dbReference type="Pfam" id="PF10590"/>
    </source>
</evidence>
<dbReference type="InterPro" id="IPR012349">
    <property type="entry name" value="Split_barrel_FMN-bd"/>
</dbReference>
<evidence type="ECO:0000256" key="3">
    <source>
        <dbReference type="ARBA" id="ARBA00022630"/>
    </source>
</evidence>
<proteinExistence type="inferred from homology"/>
<name>A0A9W6V2U1_9ACTN</name>
<keyword evidence="4" id="KW-0288">FMN</keyword>